<evidence type="ECO:0000256" key="5">
    <source>
        <dbReference type="ARBA" id="ARBA00023136"/>
    </source>
</evidence>
<comment type="subcellular location">
    <subcellularLocation>
        <location evidence="1">Membrane</location>
        <topology evidence="1">Multi-pass membrane protein</topology>
    </subcellularLocation>
</comment>
<evidence type="ECO:0000313" key="8">
    <source>
        <dbReference type="EMBL" id="BAW22061.1"/>
    </source>
</evidence>
<dbReference type="RefSeq" id="WP_016485370.1">
    <property type="nucleotide sequence ID" value="NZ_AP015029.1"/>
</dbReference>
<organism evidence="8 10">
    <name type="scientific">Pseudomonas putida</name>
    <name type="common">Arthrobacter siderocapsulatus</name>
    <dbReference type="NCBI Taxonomy" id="303"/>
    <lineage>
        <taxon>Bacteria</taxon>
        <taxon>Pseudomonadati</taxon>
        <taxon>Pseudomonadota</taxon>
        <taxon>Gammaproteobacteria</taxon>
        <taxon>Pseudomonadales</taxon>
        <taxon>Pseudomonadaceae</taxon>
        <taxon>Pseudomonas</taxon>
    </lineage>
</organism>
<reference evidence="9 11" key="2">
    <citation type="submission" date="2020-09" db="EMBL/GenBank/DDBJ databases">
        <title>Co-existence of a novel multidrug-resistance efflux pump with carbapenem resistance gene blaVIM-2 in one megaplasmid in Pseudomonas putida.</title>
        <authorList>
            <person name="Peng K."/>
            <person name="Li R."/>
        </authorList>
    </citation>
    <scope>NUCLEOTIDE SEQUENCE [LARGE SCALE GENOMIC DNA]</scope>
    <source>
        <strain evidence="9 11">ZXPA-20</strain>
    </source>
</reference>
<evidence type="ECO:0000313" key="9">
    <source>
        <dbReference type="EMBL" id="QOC99422.1"/>
    </source>
</evidence>
<keyword evidence="4 6" id="KW-1133">Transmembrane helix</keyword>
<feature type="transmembrane region" description="Helical" evidence="6">
    <location>
        <begin position="40"/>
        <end position="60"/>
    </location>
</feature>
<evidence type="ECO:0000256" key="6">
    <source>
        <dbReference type="SAM" id="Phobius"/>
    </source>
</evidence>
<protein>
    <submittedName>
        <fullName evidence="9">GtrA family protein</fullName>
    </submittedName>
    <submittedName>
        <fullName evidence="8">Membrane protein</fullName>
    </submittedName>
</protein>
<feature type="transmembrane region" description="Helical" evidence="6">
    <location>
        <begin position="12"/>
        <end position="34"/>
    </location>
</feature>
<comment type="similarity">
    <text evidence="2">Belongs to the GtrA family.</text>
</comment>
<evidence type="ECO:0000256" key="2">
    <source>
        <dbReference type="ARBA" id="ARBA00009399"/>
    </source>
</evidence>
<proteinExistence type="inferred from homology"/>
<evidence type="ECO:0000256" key="4">
    <source>
        <dbReference type="ARBA" id="ARBA00022989"/>
    </source>
</evidence>
<dbReference type="PANTHER" id="PTHR38459">
    <property type="entry name" value="PROPHAGE BACTOPRENOL-LINKED GLUCOSE TRANSLOCASE HOMOLOG"/>
    <property type="match status" value="1"/>
</dbReference>
<reference evidence="8 10" key="1">
    <citation type="submission" date="2015-11" db="EMBL/GenBank/DDBJ databases">
        <title>Complete genome sequencing of a biphenyl-degrading bacterium, Pseudomonas putida KF715 (=NBRC110667).</title>
        <authorList>
            <person name="Suenaga H."/>
            <person name="Fujihara N."/>
            <person name="Watanabe T."/>
            <person name="Hirose J."/>
            <person name="Kimura N."/>
            <person name="Yamazoe A."/>
            <person name="Hosoyama A."/>
            <person name="Shimodaira J."/>
            <person name="Furukawa K."/>
        </authorList>
    </citation>
    <scope>NUCLEOTIDE SEQUENCE [LARGE SCALE GENOMIC DNA]</scope>
    <source>
        <strain evidence="8 10">KF715</strain>
    </source>
</reference>
<dbReference type="EMBL" id="CP061723">
    <property type="protein sequence ID" value="QOC99422.1"/>
    <property type="molecule type" value="Genomic_DNA"/>
</dbReference>
<dbReference type="Pfam" id="PF04138">
    <property type="entry name" value="GtrA_DPMS_TM"/>
    <property type="match status" value="1"/>
</dbReference>
<evidence type="ECO:0000256" key="3">
    <source>
        <dbReference type="ARBA" id="ARBA00022692"/>
    </source>
</evidence>
<dbReference type="AlphaFoldDB" id="A0A1L7N9D9"/>
<feature type="transmembrane region" description="Helical" evidence="6">
    <location>
        <begin position="100"/>
        <end position="120"/>
    </location>
</feature>
<feature type="domain" description="GtrA/DPMS transmembrane" evidence="7">
    <location>
        <begin position="14"/>
        <end position="126"/>
    </location>
</feature>
<sequence length="130" mass="14270">MTNLIPARYHEFIRFGLVGVANTAVHAGIVIALMEVLAPPAFVANGIAFCFANIMSYMLNSRFTFRTPTSLLGYRRFLAVSLVSLGLTLLITSVVEYLGLHYAVGLAMVIFVVPVLNYLVMKLWAFKPAA</sequence>
<dbReference type="InterPro" id="IPR051401">
    <property type="entry name" value="GtrA_CellWall_Glycosyl"/>
</dbReference>
<evidence type="ECO:0000313" key="11">
    <source>
        <dbReference type="Proteomes" id="UP000516786"/>
    </source>
</evidence>
<accession>A0A1L7N9D9</accession>
<dbReference type="InterPro" id="IPR007267">
    <property type="entry name" value="GtrA_DPMS_TM"/>
</dbReference>
<feature type="transmembrane region" description="Helical" evidence="6">
    <location>
        <begin position="72"/>
        <end position="94"/>
    </location>
</feature>
<dbReference type="PANTHER" id="PTHR38459:SF1">
    <property type="entry name" value="PROPHAGE BACTOPRENOL-LINKED GLUCOSE TRANSLOCASE HOMOLOG"/>
    <property type="match status" value="1"/>
</dbReference>
<keyword evidence="3 6" id="KW-0812">Transmembrane</keyword>
<keyword evidence="5 6" id="KW-0472">Membrane</keyword>
<evidence type="ECO:0000259" key="7">
    <source>
        <dbReference type="Pfam" id="PF04138"/>
    </source>
</evidence>
<dbReference type="GO" id="GO:0000271">
    <property type="term" value="P:polysaccharide biosynthetic process"/>
    <property type="evidence" value="ECO:0007669"/>
    <property type="project" value="InterPro"/>
</dbReference>
<evidence type="ECO:0000256" key="1">
    <source>
        <dbReference type="ARBA" id="ARBA00004141"/>
    </source>
</evidence>
<name>A0A1L7N9D9_PSEPU</name>
<dbReference type="Proteomes" id="UP000516786">
    <property type="component" value="Chromosome"/>
</dbReference>
<evidence type="ECO:0000313" key="10">
    <source>
        <dbReference type="Proteomes" id="UP000218731"/>
    </source>
</evidence>
<dbReference type="EMBL" id="AP015029">
    <property type="protein sequence ID" value="BAW22061.1"/>
    <property type="molecule type" value="Genomic_DNA"/>
</dbReference>
<dbReference type="GO" id="GO:0005886">
    <property type="term" value="C:plasma membrane"/>
    <property type="evidence" value="ECO:0007669"/>
    <property type="project" value="TreeGrafter"/>
</dbReference>
<dbReference type="Proteomes" id="UP000218731">
    <property type="component" value="Chromosome 1"/>
</dbReference>
<gene>
    <name evidence="9" type="ORF">ID616_06840</name>
    <name evidence="8" type="ORF">KF715C_ch14880</name>
</gene>